<evidence type="ECO:0000256" key="1">
    <source>
        <dbReference type="ARBA" id="ARBA00004442"/>
    </source>
</evidence>
<evidence type="ECO:0000256" key="5">
    <source>
        <dbReference type="SAM" id="MobiDB-lite"/>
    </source>
</evidence>
<dbReference type="PANTHER" id="PTHR30329:SF21">
    <property type="entry name" value="LIPOPROTEIN YIAD-RELATED"/>
    <property type="match status" value="1"/>
</dbReference>
<evidence type="ECO:0000259" key="7">
    <source>
        <dbReference type="PROSITE" id="PS51123"/>
    </source>
</evidence>
<organism evidence="8 9">
    <name type="scientific">Mycolicibacterium arenosum</name>
    <dbReference type="NCBI Taxonomy" id="2952157"/>
    <lineage>
        <taxon>Bacteria</taxon>
        <taxon>Bacillati</taxon>
        <taxon>Actinomycetota</taxon>
        <taxon>Actinomycetes</taxon>
        <taxon>Mycobacteriales</taxon>
        <taxon>Mycobacteriaceae</taxon>
        <taxon>Mycolicibacterium</taxon>
    </lineage>
</organism>
<evidence type="ECO:0000313" key="8">
    <source>
        <dbReference type="EMBL" id="MCP9271617.1"/>
    </source>
</evidence>
<evidence type="ECO:0000256" key="3">
    <source>
        <dbReference type="ARBA" id="ARBA00023237"/>
    </source>
</evidence>
<feature type="compositionally biased region" description="Low complexity" evidence="5">
    <location>
        <begin position="60"/>
        <end position="78"/>
    </location>
</feature>
<dbReference type="RefSeq" id="WP_255058673.1">
    <property type="nucleotide sequence ID" value="NZ_JANDBD010000002.1"/>
</dbReference>
<dbReference type="Gene3D" id="3.30.1330.60">
    <property type="entry name" value="OmpA-like domain"/>
    <property type="match status" value="1"/>
</dbReference>
<feature type="region of interest" description="Disordered" evidence="5">
    <location>
        <begin position="199"/>
        <end position="224"/>
    </location>
</feature>
<dbReference type="SUPFAM" id="SSF103088">
    <property type="entry name" value="OmpA-like"/>
    <property type="match status" value="1"/>
</dbReference>
<dbReference type="EMBL" id="JANDBD010000002">
    <property type="protein sequence ID" value="MCP9271617.1"/>
    <property type="molecule type" value="Genomic_DNA"/>
</dbReference>
<gene>
    <name evidence="8" type="ORF">NM203_05410</name>
</gene>
<dbReference type="InterPro" id="IPR006664">
    <property type="entry name" value="OMP_bac"/>
</dbReference>
<proteinExistence type="predicted"/>
<dbReference type="PANTHER" id="PTHR30329">
    <property type="entry name" value="STATOR ELEMENT OF FLAGELLAR MOTOR COMPLEX"/>
    <property type="match status" value="1"/>
</dbReference>
<feature type="domain" description="OmpA-like" evidence="7">
    <location>
        <begin position="230"/>
        <end position="344"/>
    </location>
</feature>
<evidence type="ECO:0000256" key="4">
    <source>
        <dbReference type="PROSITE-ProRule" id="PRU00473"/>
    </source>
</evidence>
<dbReference type="InterPro" id="IPR006665">
    <property type="entry name" value="OmpA-like"/>
</dbReference>
<reference evidence="8 9" key="1">
    <citation type="submission" date="2022-06" db="EMBL/GenBank/DDBJ databases">
        <title>Mycolicibacterium sp. CAU 1645 isolated from seawater.</title>
        <authorList>
            <person name="Kim W."/>
        </authorList>
    </citation>
    <scope>NUCLEOTIDE SEQUENCE [LARGE SCALE GENOMIC DNA]</scope>
    <source>
        <strain evidence="8 9">CAU 1645</strain>
    </source>
</reference>
<dbReference type="Pfam" id="PF21923">
    <property type="entry name" value="BON_like"/>
    <property type="match status" value="1"/>
</dbReference>
<evidence type="ECO:0000313" key="9">
    <source>
        <dbReference type="Proteomes" id="UP001651690"/>
    </source>
</evidence>
<keyword evidence="3" id="KW-0998">Cell outer membrane</keyword>
<dbReference type="Pfam" id="PF00691">
    <property type="entry name" value="OmpA"/>
    <property type="match status" value="1"/>
</dbReference>
<protein>
    <submittedName>
        <fullName evidence="8">OmpA family protein</fullName>
    </submittedName>
</protein>
<comment type="subcellular location">
    <subcellularLocation>
        <location evidence="1">Cell outer membrane</location>
    </subcellularLocation>
</comment>
<dbReference type="Proteomes" id="UP001651690">
    <property type="component" value="Unassembled WGS sequence"/>
</dbReference>
<dbReference type="CDD" id="cd07185">
    <property type="entry name" value="OmpA_C-like"/>
    <property type="match status" value="1"/>
</dbReference>
<dbReference type="Gene3D" id="3.40.1520.20">
    <property type="match status" value="1"/>
</dbReference>
<evidence type="ECO:0000256" key="2">
    <source>
        <dbReference type="ARBA" id="ARBA00023136"/>
    </source>
</evidence>
<accession>A0ABT1M198</accession>
<feature type="transmembrane region" description="Helical" evidence="6">
    <location>
        <begin position="21"/>
        <end position="40"/>
    </location>
</feature>
<dbReference type="InterPro" id="IPR054121">
    <property type="entry name" value="ArfA_BON-like"/>
</dbReference>
<keyword evidence="2 4" id="KW-0472">Membrane</keyword>
<dbReference type="PRINTS" id="PR01021">
    <property type="entry name" value="OMPADOMAIN"/>
</dbReference>
<sequence>MAGSDRRAESRFYRRMPGPGWLFAFLAVPLLLALIGWAGLGRTGTTSDALTLPTVNPTATMSETASAPTPPSSTAAAPRGDYPAWSIVRSGNGFTLTGEVADEETKRGLIDTLKLVLPGASIVDELKVTPGVRTPDIGGLGGLFSAAVGIPDFSLKLDGGTATLTGVAPAQPIKDSADTYAKAAFPDVNVVNDIEVSAASPSASAPPPSATTTQARPPAPAPGGACASLQADITGLLKTPITFVTNGATLAAESQRLVGQIADKVKGCPDAKLSVTGHTDGTGNDAINTPLSAGRAKAVADALVADGVPAGNVTSRGVGASAPIAPDDTAEGRAQNRRVEITVN</sequence>
<name>A0ABT1M198_9MYCO</name>
<comment type="caution">
    <text evidence="8">The sequence shown here is derived from an EMBL/GenBank/DDBJ whole genome shotgun (WGS) entry which is preliminary data.</text>
</comment>
<keyword evidence="6" id="KW-0812">Transmembrane</keyword>
<feature type="region of interest" description="Disordered" evidence="5">
    <location>
        <begin position="60"/>
        <end position="79"/>
    </location>
</feature>
<keyword evidence="9" id="KW-1185">Reference proteome</keyword>
<keyword evidence="6" id="KW-1133">Transmembrane helix</keyword>
<dbReference type="InterPro" id="IPR050330">
    <property type="entry name" value="Bact_OuterMem_StrucFunc"/>
</dbReference>
<dbReference type="PROSITE" id="PS51123">
    <property type="entry name" value="OMPA_2"/>
    <property type="match status" value="1"/>
</dbReference>
<evidence type="ECO:0000256" key="6">
    <source>
        <dbReference type="SAM" id="Phobius"/>
    </source>
</evidence>
<dbReference type="InterPro" id="IPR036737">
    <property type="entry name" value="OmpA-like_sf"/>
</dbReference>